<sequence>MTIANVVCSGDLSGDTKDTNEEKNLTYTLIGHFTEYGIMKSSEDCCPYSVLTEGPISDRFSSVNNRSLLLQYLCSEIMAVRQLSTMKSVGKQSNEHHFMDVDSSEDNVEILSCLQKAFKALGLKVPPDDSAPTVIYSCLQKGISDCLSRCPPNHMGKSVIPLTGISDRQWSQIMRIAALLQQQYSSRQATLLKRLDVTVQSFKWSDKAKSSLDKITTVYNPIRERMGLIPYPGIPNVLAVRDNMILQIEKTSGTSARRYTSCELNKILIGGRAWGLEPPPPEMPAFKQRHPDGGVGTQRGGRGGGGDGRYGNRGGVQGGTSGYC</sequence>
<dbReference type="WBParaSite" id="SMTH1_24460.1">
    <property type="protein sequence ID" value="SMTH1_24460.1"/>
    <property type="gene ID" value="SMTH1_24460"/>
</dbReference>
<organism evidence="3 4">
    <name type="scientific">Schistosoma mattheei</name>
    <dbReference type="NCBI Taxonomy" id="31246"/>
    <lineage>
        <taxon>Eukaryota</taxon>
        <taxon>Metazoa</taxon>
        <taxon>Spiralia</taxon>
        <taxon>Lophotrochozoa</taxon>
        <taxon>Platyhelminthes</taxon>
        <taxon>Trematoda</taxon>
        <taxon>Digenea</taxon>
        <taxon>Strigeidida</taxon>
        <taxon>Schistosomatoidea</taxon>
        <taxon>Schistosomatidae</taxon>
        <taxon>Schistosoma</taxon>
    </lineage>
</organism>
<dbReference type="PANTHER" id="PTHR31353">
    <property type="entry name" value="FAM98"/>
    <property type="match status" value="1"/>
</dbReference>
<accession>A0AA85B232</accession>
<evidence type="ECO:0000313" key="3">
    <source>
        <dbReference type="Proteomes" id="UP000050791"/>
    </source>
</evidence>
<evidence type="ECO:0000256" key="2">
    <source>
        <dbReference type="SAM" id="MobiDB-lite"/>
    </source>
</evidence>
<evidence type="ECO:0000313" key="4">
    <source>
        <dbReference type="WBParaSite" id="SMTH1_24460.1"/>
    </source>
</evidence>
<evidence type="ECO:0008006" key="5">
    <source>
        <dbReference type="Google" id="ProtNLM"/>
    </source>
</evidence>
<reference evidence="4" key="1">
    <citation type="submission" date="2023-11" db="UniProtKB">
        <authorList>
            <consortium name="WormBaseParasite"/>
        </authorList>
    </citation>
    <scope>IDENTIFICATION</scope>
</reference>
<proteinExistence type="inferred from homology"/>
<evidence type="ECO:0000256" key="1">
    <source>
        <dbReference type="ARBA" id="ARBA00007218"/>
    </source>
</evidence>
<dbReference type="Pfam" id="PF10239">
    <property type="entry name" value="DUF2465"/>
    <property type="match status" value="1"/>
</dbReference>
<dbReference type="GO" id="GO:0072669">
    <property type="term" value="C:tRNA-splicing ligase complex"/>
    <property type="evidence" value="ECO:0007669"/>
    <property type="project" value="TreeGrafter"/>
</dbReference>
<feature type="region of interest" description="Disordered" evidence="2">
    <location>
        <begin position="282"/>
        <end position="324"/>
    </location>
</feature>
<name>A0AA85B232_9TREM</name>
<dbReference type="PANTHER" id="PTHR31353:SF1">
    <property type="entry name" value="PROTEIN FAM98B"/>
    <property type="match status" value="1"/>
</dbReference>
<dbReference type="Proteomes" id="UP000050791">
    <property type="component" value="Unassembled WGS sequence"/>
</dbReference>
<comment type="similarity">
    <text evidence="1">Belongs to the FAM98 family.</text>
</comment>
<protein>
    <recommendedName>
        <fullName evidence="5">Protein FAM98A</fullName>
    </recommendedName>
</protein>
<feature type="compositionally biased region" description="Gly residues" evidence="2">
    <location>
        <begin position="293"/>
        <end position="324"/>
    </location>
</feature>
<dbReference type="InterPro" id="IPR018797">
    <property type="entry name" value="FAM98"/>
</dbReference>
<dbReference type="AlphaFoldDB" id="A0AA85B232"/>